<proteinExistence type="predicted"/>
<protein>
    <submittedName>
        <fullName evidence="1">Uncharacterized protein</fullName>
    </submittedName>
</protein>
<dbReference type="OrthoDB" id="670240at2"/>
<accession>A0A1H4AKI4</accession>
<dbReference type="PROSITE" id="PS51257">
    <property type="entry name" value="PROKAR_LIPOPROTEIN"/>
    <property type="match status" value="1"/>
</dbReference>
<gene>
    <name evidence="1" type="ORF">SAMN05660909_01629</name>
</gene>
<sequence>MRKVMKNTMLLAIVFFCACKNNRKAKLVEVMKQPYSGLVQQKQVGATIVNVTYLPLCWEQVNNKNAERNDDEICFKVNVHHLNEADLKKQSASYGVDTLFQLVLNRDTLAPIGAERIANGAQHDIEYLVIFERRSWAPVQQTTFIFKDWLFTSTRLLFPLDKKFLQKSDSLSCGL</sequence>
<keyword evidence="2" id="KW-1185">Reference proteome</keyword>
<evidence type="ECO:0000313" key="2">
    <source>
        <dbReference type="Proteomes" id="UP000199656"/>
    </source>
</evidence>
<dbReference type="STRING" id="408074.SAMN05660909_01629"/>
<evidence type="ECO:0000313" key="1">
    <source>
        <dbReference type="EMBL" id="SEA36307.1"/>
    </source>
</evidence>
<dbReference type="EMBL" id="FNRL01000006">
    <property type="protein sequence ID" value="SEA36307.1"/>
    <property type="molecule type" value="Genomic_DNA"/>
</dbReference>
<name>A0A1H4AKI4_9BACT</name>
<dbReference type="Proteomes" id="UP000199656">
    <property type="component" value="Unassembled WGS sequence"/>
</dbReference>
<dbReference type="AlphaFoldDB" id="A0A1H4AKI4"/>
<reference evidence="2" key="1">
    <citation type="submission" date="2016-10" db="EMBL/GenBank/DDBJ databases">
        <authorList>
            <person name="Varghese N."/>
            <person name="Submissions S."/>
        </authorList>
    </citation>
    <scope>NUCLEOTIDE SEQUENCE [LARGE SCALE GENOMIC DNA]</scope>
    <source>
        <strain evidence="2">DSM 23920</strain>
    </source>
</reference>
<dbReference type="RefSeq" id="WP_089760447.1">
    <property type="nucleotide sequence ID" value="NZ_BKAT01000009.1"/>
</dbReference>
<organism evidence="1 2">
    <name type="scientific">Chitinophaga terrae</name>
    <name type="common">ex Kim and Jung 2007</name>
    <dbReference type="NCBI Taxonomy" id="408074"/>
    <lineage>
        <taxon>Bacteria</taxon>
        <taxon>Pseudomonadati</taxon>
        <taxon>Bacteroidota</taxon>
        <taxon>Chitinophagia</taxon>
        <taxon>Chitinophagales</taxon>
        <taxon>Chitinophagaceae</taxon>
        <taxon>Chitinophaga</taxon>
    </lineage>
</organism>